<feature type="compositionally biased region" description="Acidic residues" evidence="5">
    <location>
        <begin position="62"/>
        <end position="74"/>
    </location>
</feature>
<dbReference type="RefSeq" id="WP_024540534.1">
    <property type="nucleotide sequence ID" value="NZ_CP018044.1"/>
</dbReference>
<dbReference type="InterPro" id="IPR053926">
    <property type="entry name" value="RecX_HTH_1st"/>
</dbReference>
<feature type="region of interest" description="Disordered" evidence="5">
    <location>
        <begin position="290"/>
        <end position="315"/>
    </location>
</feature>
<dbReference type="InterPro" id="IPR003783">
    <property type="entry name" value="Regulatory_RecX"/>
</dbReference>
<feature type="domain" description="RecX first three-helical" evidence="7">
    <location>
        <begin position="179"/>
        <end position="218"/>
    </location>
</feature>
<comment type="subcellular location">
    <subcellularLocation>
        <location evidence="1">Cytoplasm</location>
    </subcellularLocation>
</comment>
<evidence type="ECO:0000313" key="9">
    <source>
        <dbReference type="Proteomes" id="UP000028995"/>
    </source>
</evidence>
<dbReference type="GO" id="GO:0006282">
    <property type="term" value="P:regulation of DNA repair"/>
    <property type="evidence" value="ECO:0007669"/>
    <property type="project" value="InterPro"/>
</dbReference>
<feature type="region of interest" description="Disordered" evidence="5">
    <location>
        <begin position="94"/>
        <end position="114"/>
    </location>
</feature>
<dbReference type="Proteomes" id="UP000028995">
    <property type="component" value="Unassembled WGS sequence"/>
</dbReference>
<evidence type="ECO:0000256" key="2">
    <source>
        <dbReference type="ARBA" id="ARBA00009695"/>
    </source>
</evidence>
<feature type="region of interest" description="Disordered" evidence="5">
    <location>
        <begin position="1"/>
        <end position="75"/>
    </location>
</feature>
<dbReference type="InterPro" id="IPR053924">
    <property type="entry name" value="RecX_HTH_2nd"/>
</dbReference>
<name>A0A087ADQ5_9BIFI</name>
<dbReference type="PANTHER" id="PTHR33602">
    <property type="entry name" value="REGULATORY PROTEIN RECX FAMILY PROTEIN"/>
    <property type="match status" value="1"/>
</dbReference>
<dbReference type="PANTHER" id="PTHR33602:SF1">
    <property type="entry name" value="REGULATORY PROTEIN RECX FAMILY PROTEIN"/>
    <property type="match status" value="1"/>
</dbReference>
<dbReference type="EMBL" id="JGYU01000008">
    <property type="protein sequence ID" value="KFI56905.1"/>
    <property type="molecule type" value="Genomic_DNA"/>
</dbReference>
<proteinExistence type="inferred from homology"/>
<evidence type="ECO:0000256" key="3">
    <source>
        <dbReference type="ARBA" id="ARBA00018111"/>
    </source>
</evidence>
<evidence type="ECO:0000313" key="8">
    <source>
        <dbReference type="EMBL" id="KFI56905.1"/>
    </source>
</evidence>
<organism evidence="8 9">
    <name type="scientific">Bifidobacterium choerinum</name>
    <dbReference type="NCBI Taxonomy" id="35760"/>
    <lineage>
        <taxon>Bacteria</taxon>
        <taxon>Bacillati</taxon>
        <taxon>Actinomycetota</taxon>
        <taxon>Actinomycetes</taxon>
        <taxon>Bifidobacteriales</taxon>
        <taxon>Bifidobacteriaceae</taxon>
        <taxon>Bifidobacterium</taxon>
    </lineage>
</organism>
<gene>
    <name evidence="8" type="ORF">BCHO_1370</name>
</gene>
<evidence type="ECO:0000256" key="1">
    <source>
        <dbReference type="ARBA" id="ARBA00004496"/>
    </source>
</evidence>
<dbReference type="Pfam" id="PF02631">
    <property type="entry name" value="RecX_HTH2"/>
    <property type="match status" value="1"/>
</dbReference>
<comment type="caution">
    <text evidence="8">The sequence shown here is derived from an EMBL/GenBank/DDBJ whole genome shotgun (WGS) entry which is preliminary data.</text>
</comment>
<reference evidence="8 9" key="1">
    <citation type="submission" date="2014-03" db="EMBL/GenBank/DDBJ databases">
        <title>Genomics of Bifidobacteria.</title>
        <authorList>
            <person name="Ventura M."/>
            <person name="Milani C."/>
            <person name="Lugli G.A."/>
        </authorList>
    </citation>
    <scope>NUCLEOTIDE SEQUENCE [LARGE SCALE GENOMIC DNA]</scope>
    <source>
        <strain evidence="8 9">LMG 10510</strain>
    </source>
</reference>
<evidence type="ECO:0000256" key="5">
    <source>
        <dbReference type="SAM" id="MobiDB-lite"/>
    </source>
</evidence>
<sequence length="337" mass="35457">MISVEEFLAAHPVPAAPRDDAAARRPAGNGCGAGGPASAADESAPVASGADRRSVDVADGVVGDDESGFSDDDADRAAAQAIADGGTAMDVDVDADMGASADPPRPVSRFGGTFGASRDDDVVRYARGGRRARDGRRGRGERRGGYGKDGAGAGLGGRRRSSGGFAYTPTDDPHDEERCKEAALRLLDAAARSTGALRAKLAERGYADDVIGRVVERLTELRLLDDEEYARSVARSCVNRMMGMRGAVMEMTRKGVDRALATRVAAEAADDGVFVDAAWALGRSVAARTRGKDPQTAHRRFWSAGGRKGHDPQTLREVSEALFAMRGSDMSTDDERE</sequence>
<dbReference type="Gene3D" id="1.10.10.10">
    <property type="entry name" value="Winged helix-like DNA-binding domain superfamily/Winged helix DNA-binding domain"/>
    <property type="match status" value="2"/>
</dbReference>
<dbReference type="eggNOG" id="COG2137">
    <property type="taxonomic scope" value="Bacteria"/>
</dbReference>
<protein>
    <recommendedName>
        <fullName evidence="3">Regulatory protein RecX</fullName>
    </recommendedName>
</protein>
<evidence type="ECO:0000259" key="6">
    <source>
        <dbReference type="Pfam" id="PF02631"/>
    </source>
</evidence>
<dbReference type="GO" id="GO:0005737">
    <property type="term" value="C:cytoplasm"/>
    <property type="evidence" value="ECO:0007669"/>
    <property type="project" value="UniProtKB-SubCell"/>
</dbReference>
<keyword evidence="9" id="KW-1185">Reference proteome</keyword>
<feature type="domain" description="RecX second three-helical" evidence="6">
    <location>
        <begin position="225"/>
        <end position="262"/>
    </location>
</feature>
<feature type="compositionally biased region" description="Basic and acidic residues" evidence="5">
    <location>
        <begin position="131"/>
        <end position="146"/>
    </location>
</feature>
<dbReference type="AlphaFoldDB" id="A0A087ADQ5"/>
<feature type="compositionally biased region" description="Gly residues" evidence="5">
    <location>
        <begin position="147"/>
        <end position="156"/>
    </location>
</feature>
<evidence type="ECO:0000259" key="7">
    <source>
        <dbReference type="Pfam" id="PF21982"/>
    </source>
</evidence>
<comment type="similarity">
    <text evidence="2">Belongs to the RecX family.</text>
</comment>
<keyword evidence="4" id="KW-0963">Cytoplasm</keyword>
<dbReference type="InterPro" id="IPR036388">
    <property type="entry name" value="WH-like_DNA-bd_sf"/>
</dbReference>
<dbReference type="STRING" id="35760.BCHO_1370"/>
<dbReference type="Pfam" id="PF21982">
    <property type="entry name" value="RecX_HTH1"/>
    <property type="match status" value="1"/>
</dbReference>
<accession>A0A087ADQ5</accession>
<evidence type="ECO:0000256" key="4">
    <source>
        <dbReference type="ARBA" id="ARBA00022490"/>
    </source>
</evidence>
<feature type="region of interest" description="Disordered" evidence="5">
    <location>
        <begin position="127"/>
        <end position="175"/>
    </location>
</feature>